<protein>
    <submittedName>
        <fullName evidence="1">Uncharacterized protein</fullName>
    </submittedName>
</protein>
<dbReference type="OrthoDB" id="9956559at2"/>
<dbReference type="STRING" id="349521.HCH_04396"/>
<dbReference type="AlphaFoldDB" id="Q2SE23"/>
<dbReference type="KEGG" id="hch:HCH_04396"/>
<name>Q2SE23_HAHCH</name>
<keyword evidence="2" id="KW-1185">Reference proteome</keyword>
<organism evidence="1 2">
    <name type="scientific">Hahella chejuensis (strain KCTC 2396)</name>
    <dbReference type="NCBI Taxonomy" id="349521"/>
    <lineage>
        <taxon>Bacteria</taxon>
        <taxon>Pseudomonadati</taxon>
        <taxon>Pseudomonadota</taxon>
        <taxon>Gammaproteobacteria</taxon>
        <taxon>Oceanospirillales</taxon>
        <taxon>Hahellaceae</taxon>
        <taxon>Hahella</taxon>
    </lineage>
</organism>
<sequence>MKYWPKKFDEAVVAFIDSLSESERSHFVSINGYDPHSSESARYWEILNLYGIKGQENVELLRDIAKCNPDKAISMDFLADLPDEFYAVDIILEKAKELLIKDSKL</sequence>
<gene>
    <name evidence="1" type="ordered locus">HCH_04396</name>
</gene>
<dbReference type="RefSeq" id="WP_011398168.1">
    <property type="nucleotide sequence ID" value="NC_007645.1"/>
</dbReference>
<reference evidence="1 2" key="1">
    <citation type="journal article" date="2005" name="Nucleic Acids Res.">
        <title>Genomic blueprint of Hahella chejuensis, a marine microbe producing an algicidal agent.</title>
        <authorList>
            <person name="Jeong H."/>
            <person name="Yim J.H."/>
            <person name="Lee C."/>
            <person name="Choi S.-H."/>
            <person name="Park Y.K."/>
            <person name="Yoon S.H."/>
            <person name="Hur C.-G."/>
            <person name="Kang H.-Y."/>
            <person name="Kim D."/>
            <person name="Lee H.H."/>
            <person name="Park K.H."/>
            <person name="Park S.-H."/>
            <person name="Park H.-S."/>
            <person name="Lee H.K."/>
            <person name="Oh T.K."/>
            <person name="Kim J.F."/>
        </authorList>
    </citation>
    <scope>NUCLEOTIDE SEQUENCE [LARGE SCALE GENOMIC DNA]</scope>
    <source>
        <strain evidence="1 2">KCTC 2396</strain>
    </source>
</reference>
<dbReference type="HOGENOM" id="CLU_2232764_0_0_6"/>
<proteinExistence type="predicted"/>
<accession>Q2SE23</accession>
<dbReference type="EMBL" id="CP000155">
    <property type="protein sequence ID" value="ABC31101.1"/>
    <property type="molecule type" value="Genomic_DNA"/>
</dbReference>
<dbReference type="Proteomes" id="UP000000238">
    <property type="component" value="Chromosome"/>
</dbReference>
<evidence type="ECO:0000313" key="2">
    <source>
        <dbReference type="Proteomes" id="UP000000238"/>
    </source>
</evidence>
<evidence type="ECO:0000313" key="1">
    <source>
        <dbReference type="EMBL" id="ABC31101.1"/>
    </source>
</evidence>